<sequence length="123" mass="13642">MKQLPSFVPFRGWDQAKLERGAKRAPLNRGSGTGMREASYDLIDAAKHRSSRSRVPGLRAGHSFMWSQPLFPRSCRRAAGQEDFAELNGDAEALAVRAIPDQSRKSFVLSRINAIGIRAFADQ</sequence>
<accession>A0A5E8AK33</accession>
<reference evidence="1 2" key="1">
    <citation type="submission" date="2019-09" db="EMBL/GenBank/DDBJ databases">
        <authorList>
            <person name="Dittami M. S."/>
        </authorList>
    </citation>
    <scope>NUCLEOTIDE SEQUENCE [LARGE SCALE GENOMIC DNA]</scope>
    <source>
        <strain evidence="1">SPHINGO391</strain>
    </source>
</reference>
<evidence type="ECO:0000313" key="1">
    <source>
        <dbReference type="EMBL" id="VVT31521.1"/>
    </source>
</evidence>
<protein>
    <submittedName>
        <fullName evidence="1">Uncharacterized protein</fullName>
    </submittedName>
</protein>
<proteinExistence type="predicted"/>
<dbReference type="AlphaFoldDB" id="A0A5E8AK33"/>
<organism evidence="1 2">
    <name type="scientific">Sphingomonas aurantiaca</name>
    <dbReference type="NCBI Taxonomy" id="185949"/>
    <lineage>
        <taxon>Bacteria</taxon>
        <taxon>Pseudomonadati</taxon>
        <taxon>Pseudomonadota</taxon>
        <taxon>Alphaproteobacteria</taxon>
        <taxon>Sphingomonadales</taxon>
        <taxon>Sphingomonadaceae</taxon>
        <taxon>Sphingomonas</taxon>
    </lineage>
</organism>
<name>A0A5E8AK33_9SPHN</name>
<dbReference type="EMBL" id="CABVLI010000048">
    <property type="protein sequence ID" value="VVT31521.1"/>
    <property type="molecule type" value="Genomic_DNA"/>
</dbReference>
<dbReference type="Proteomes" id="UP000326857">
    <property type="component" value="Unassembled WGS sequence"/>
</dbReference>
<evidence type="ECO:0000313" key="2">
    <source>
        <dbReference type="Proteomes" id="UP000326857"/>
    </source>
</evidence>
<gene>
    <name evidence="1" type="ORF">SPHINGO391_520184</name>
</gene>